<name>A0A7W9SU07_ARMRO</name>
<dbReference type="SUPFAM" id="SSF69304">
    <property type="entry name" value="Tricorn protease N-terminal domain"/>
    <property type="match status" value="1"/>
</dbReference>
<dbReference type="EMBL" id="JACHGW010000003">
    <property type="protein sequence ID" value="MBB6051959.1"/>
    <property type="molecule type" value="Genomic_DNA"/>
</dbReference>
<reference evidence="1 2" key="1">
    <citation type="submission" date="2020-08" db="EMBL/GenBank/DDBJ databases">
        <title>Genomic Encyclopedia of Type Strains, Phase IV (KMG-IV): sequencing the most valuable type-strain genomes for metagenomic binning, comparative biology and taxonomic classification.</title>
        <authorList>
            <person name="Goeker M."/>
        </authorList>
    </citation>
    <scope>NUCLEOTIDE SEQUENCE [LARGE SCALE GENOMIC DNA]</scope>
    <source>
        <strain evidence="1 2">DSM 23562</strain>
    </source>
</reference>
<dbReference type="Pfam" id="PF07676">
    <property type="entry name" value="PD40"/>
    <property type="match status" value="1"/>
</dbReference>
<evidence type="ECO:0000313" key="1">
    <source>
        <dbReference type="EMBL" id="MBB6051959.1"/>
    </source>
</evidence>
<dbReference type="RefSeq" id="WP_184199982.1">
    <property type="nucleotide sequence ID" value="NZ_JACHGW010000003.1"/>
</dbReference>
<proteinExistence type="predicted"/>
<accession>A0A7W9SU07</accession>
<evidence type="ECO:0008006" key="3">
    <source>
        <dbReference type="Google" id="ProtNLM"/>
    </source>
</evidence>
<dbReference type="AlphaFoldDB" id="A0A7W9SU07"/>
<keyword evidence="2" id="KW-1185">Reference proteome</keyword>
<organism evidence="1 2">
    <name type="scientific">Armatimonas rosea</name>
    <dbReference type="NCBI Taxonomy" id="685828"/>
    <lineage>
        <taxon>Bacteria</taxon>
        <taxon>Bacillati</taxon>
        <taxon>Armatimonadota</taxon>
        <taxon>Armatimonadia</taxon>
        <taxon>Armatimonadales</taxon>
        <taxon>Armatimonadaceae</taxon>
        <taxon>Armatimonas</taxon>
    </lineage>
</organism>
<gene>
    <name evidence="1" type="ORF">HNQ39_003769</name>
</gene>
<dbReference type="InterPro" id="IPR011659">
    <property type="entry name" value="WD40"/>
</dbReference>
<evidence type="ECO:0000313" key="2">
    <source>
        <dbReference type="Proteomes" id="UP000520814"/>
    </source>
</evidence>
<comment type="caution">
    <text evidence="1">The sequence shown here is derived from an EMBL/GenBank/DDBJ whole genome shotgun (WGS) entry which is preliminary data.</text>
</comment>
<sequence length="400" mass="42403">MRPKIFTFRNFLLALMAVGTFGGLAYWGSKGFPLPFAAVPSTAGKLAFTWEKDGQTDIYLADPKTGATERLSNDKAREAELDFSQDGQHLTFTAERGESSVRQVCLTEAAPGRKLIALTTTQSTKEFPQFRGEGKIFFLDSGKVGSTAKDASDTDAIFPTVEGKRDDLNLEMLFAEGGISQFATSKDGEIILAAVKQERTQILAVYLKQDKTLALLGSAHELKFQALSDGSFVVLFNGGSPLKEAIQLQPPAEDKKDEARGALGGLFKMLADQSEAMEGQSFLVHFDSGFKPSGVVPLPFAPTSFSVAPNNQLVAIAVADGPAGTPTGLFVGSLSQQEQPQRLTETPVTSVGWSPDSGSLAYVSGGELLVIPTGGAETPTNLTKGVGKAGSLVWSPAKAK</sequence>
<protein>
    <recommendedName>
        <fullName evidence="3">WD40 repeat protein</fullName>
    </recommendedName>
</protein>
<dbReference type="Gene3D" id="2.120.10.30">
    <property type="entry name" value="TolB, C-terminal domain"/>
    <property type="match status" value="2"/>
</dbReference>
<dbReference type="InterPro" id="IPR011042">
    <property type="entry name" value="6-blade_b-propeller_TolB-like"/>
</dbReference>
<dbReference type="Proteomes" id="UP000520814">
    <property type="component" value="Unassembled WGS sequence"/>
</dbReference>